<comment type="caution">
    <text evidence="1">The sequence shown here is derived from an EMBL/GenBank/DDBJ whole genome shotgun (WGS) entry which is preliminary data.</text>
</comment>
<dbReference type="AlphaFoldDB" id="A0A164SUJ2"/>
<dbReference type="Proteomes" id="UP000076858">
    <property type="component" value="Unassembled WGS sequence"/>
</dbReference>
<sequence length="96" mass="11116">MKQSTLDLTVISNLLVPRSSIYLGPHLDSDHTPICIKIQLKVKIEKPKTQPKWKFALGKWANWNSTIVEELKKCKFNEIEDPKDAFQTFYEIVLEG</sequence>
<proteinExistence type="predicted"/>
<gene>
    <name evidence="1" type="ORF">APZ42_025778</name>
</gene>
<accession>A0A164SUJ2</accession>
<keyword evidence="2" id="KW-1185">Reference proteome</keyword>
<evidence type="ECO:0000313" key="2">
    <source>
        <dbReference type="Proteomes" id="UP000076858"/>
    </source>
</evidence>
<evidence type="ECO:0000313" key="1">
    <source>
        <dbReference type="EMBL" id="KZS09956.1"/>
    </source>
</evidence>
<organism evidence="1 2">
    <name type="scientific">Daphnia magna</name>
    <dbReference type="NCBI Taxonomy" id="35525"/>
    <lineage>
        <taxon>Eukaryota</taxon>
        <taxon>Metazoa</taxon>
        <taxon>Ecdysozoa</taxon>
        <taxon>Arthropoda</taxon>
        <taxon>Crustacea</taxon>
        <taxon>Branchiopoda</taxon>
        <taxon>Diplostraca</taxon>
        <taxon>Cladocera</taxon>
        <taxon>Anomopoda</taxon>
        <taxon>Daphniidae</taxon>
        <taxon>Daphnia</taxon>
    </lineage>
</organism>
<reference evidence="1 2" key="1">
    <citation type="submission" date="2016-03" db="EMBL/GenBank/DDBJ databases">
        <title>EvidentialGene: Evidence-directed Construction of Genes on Genomes.</title>
        <authorList>
            <person name="Gilbert D.G."/>
            <person name="Choi J.-H."/>
            <person name="Mockaitis K."/>
            <person name="Colbourne J."/>
            <person name="Pfrender M."/>
        </authorList>
    </citation>
    <scope>NUCLEOTIDE SEQUENCE [LARGE SCALE GENOMIC DNA]</scope>
    <source>
        <strain evidence="1 2">Xinb3</strain>
        <tissue evidence="1">Complete organism</tissue>
    </source>
</reference>
<protein>
    <submittedName>
        <fullName evidence="1">Uncharacterized protein</fullName>
    </submittedName>
</protein>
<dbReference type="EMBL" id="LRGB01001937">
    <property type="protein sequence ID" value="KZS09956.1"/>
    <property type="molecule type" value="Genomic_DNA"/>
</dbReference>
<name>A0A164SUJ2_9CRUS</name>